<reference evidence="10" key="1">
    <citation type="submission" date="2024-06" db="EMBL/GenBank/DDBJ databases">
        <title>Complete genome sequence of the cellulolytic actinobacterium, Cellulosimicrobium ES-005.</title>
        <authorList>
            <person name="Matthews C.T."/>
            <person name="Underwood K.D."/>
            <person name="Ghanchi K.M."/>
            <person name="Fields S.D."/>
            <person name="Gardner S.G."/>
        </authorList>
    </citation>
    <scope>NUCLEOTIDE SEQUENCE</scope>
    <source>
        <strain evidence="10">ES-005</strain>
    </source>
</reference>
<dbReference type="Gene3D" id="1.10.3720.10">
    <property type="entry name" value="MetI-like"/>
    <property type="match status" value="1"/>
</dbReference>
<feature type="region of interest" description="Disordered" evidence="8">
    <location>
        <begin position="1"/>
        <end position="29"/>
    </location>
</feature>
<dbReference type="PANTHER" id="PTHR30193:SF45">
    <property type="entry name" value="ABC TRANSPORTER PERMEASE PROTEIN"/>
    <property type="match status" value="1"/>
</dbReference>
<dbReference type="GO" id="GO:0005886">
    <property type="term" value="C:plasma membrane"/>
    <property type="evidence" value="ECO:0007669"/>
    <property type="project" value="UniProtKB-SubCell"/>
</dbReference>
<proteinExistence type="inferred from homology"/>
<dbReference type="Pfam" id="PF00528">
    <property type="entry name" value="BPD_transp_1"/>
    <property type="match status" value="1"/>
</dbReference>
<evidence type="ECO:0000256" key="5">
    <source>
        <dbReference type="ARBA" id="ARBA00022989"/>
    </source>
</evidence>
<keyword evidence="2 7" id="KW-0813">Transport</keyword>
<name>A0AAU8FZX2_9MICO</name>
<sequence>MSLTTPPTTPPPADVEPARAPARPPRRRSLRSTRLPVALLAPAVVLVAIVSVFPILFALNLSVHETRYTEVEDFVGLQHYAQVLGTTEGWAMIGRSMVYVLGSLVLALPLAVGLAHLLDRPARFRRVFRVLILMPWVISQTVAALLWRWLLNPDYGPLGLGSLGGSRVDVLADPVLAMVALVLVNVWLSYPLATILTLAALQGVPAELHEAAEVDGASAFRRFRSVTLPMIMPTVFVVAIMLTLLYFNMVTLVLTFTGGGPFNATLLVSLEAYQQSFSFFNLGLGAAYSVILFVFNVVFGLAYIKMLRGDRDA</sequence>
<dbReference type="AlphaFoldDB" id="A0AAU8FZX2"/>
<gene>
    <name evidence="10" type="ORF">ABRQ22_00280</name>
</gene>
<dbReference type="PROSITE" id="PS50928">
    <property type="entry name" value="ABC_TM1"/>
    <property type="match status" value="1"/>
</dbReference>
<feature type="transmembrane region" description="Helical" evidence="7">
    <location>
        <begin position="170"/>
        <end position="188"/>
    </location>
</feature>
<keyword evidence="5 7" id="KW-1133">Transmembrane helix</keyword>
<dbReference type="EMBL" id="CP159290">
    <property type="protein sequence ID" value="XCH30168.1"/>
    <property type="molecule type" value="Genomic_DNA"/>
</dbReference>
<dbReference type="InterPro" id="IPR035906">
    <property type="entry name" value="MetI-like_sf"/>
</dbReference>
<comment type="similarity">
    <text evidence="7">Belongs to the binding-protein-dependent transport system permease family.</text>
</comment>
<dbReference type="CDD" id="cd06261">
    <property type="entry name" value="TM_PBP2"/>
    <property type="match status" value="1"/>
</dbReference>
<dbReference type="PANTHER" id="PTHR30193">
    <property type="entry name" value="ABC TRANSPORTER PERMEASE PROTEIN"/>
    <property type="match status" value="1"/>
</dbReference>
<evidence type="ECO:0000313" key="10">
    <source>
        <dbReference type="EMBL" id="XCH30168.1"/>
    </source>
</evidence>
<accession>A0AAU8FZX2</accession>
<dbReference type="RefSeq" id="WP_253054501.1">
    <property type="nucleotide sequence ID" value="NZ_CP159290.1"/>
</dbReference>
<evidence type="ECO:0000256" key="3">
    <source>
        <dbReference type="ARBA" id="ARBA00022475"/>
    </source>
</evidence>
<feature type="transmembrane region" description="Helical" evidence="7">
    <location>
        <begin position="35"/>
        <end position="59"/>
    </location>
</feature>
<feature type="transmembrane region" description="Helical" evidence="7">
    <location>
        <begin position="97"/>
        <end position="118"/>
    </location>
</feature>
<keyword evidence="4 7" id="KW-0812">Transmembrane</keyword>
<evidence type="ECO:0000256" key="6">
    <source>
        <dbReference type="ARBA" id="ARBA00023136"/>
    </source>
</evidence>
<evidence type="ECO:0000256" key="2">
    <source>
        <dbReference type="ARBA" id="ARBA00022448"/>
    </source>
</evidence>
<dbReference type="SUPFAM" id="SSF161098">
    <property type="entry name" value="MetI-like"/>
    <property type="match status" value="1"/>
</dbReference>
<evidence type="ECO:0000256" key="8">
    <source>
        <dbReference type="SAM" id="MobiDB-lite"/>
    </source>
</evidence>
<protein>
    <submittedName>
        <fullName evidence="10">Sugar ABC transporter permease</fullName>
    </submittedName>
</protein>
<keyword evidence="6 7" id="KW-0472">Membrane</keyword>
<feature type="transmembrane region" description="Helical" evidence="7">
    <location>
        <begin position="130"/>
        <end position="150"/>
    </location>
</feature>
<dbReference type="InterPro" id="IPR000515">
    <property type="entry name" value="MetI-like"/>
</dbReference>
<feature type="domain" description="ABC transmembrane type-1" evidence="9">
    <location>
        <begin position="93"/>
        <end position="303"/>
    </location>
</feature>
<keyword evidence="3" id="KW-1003">Cell membrane</keyword>
<evidence type="ECO:0000256" key="1">
    <source>
        <dbReference type="ARBA" id="ARBA00004651"/>
    </source>
</evidence>
<evidence type="ECO:0000259" key="9">
    <source>
        <dbReference type="PROSITE" id="PS50928"/>
    </source>
</evidence>
<evidence type="ECO:0000256" key="7">
    <source>
        <dbReference type="RuleBase" id="RU363032"/>
    </source>
</evidence>
<comment type="subcellular location">
    <subcellularLocation>
        <location evidence="1 7">Cell membrane</location>
        <topology evidence="1 7">Multi-pass membrane protein</topology>
    </subcellularLocation>
</comment>
<feature type="transmembrane region" description="Helical" evidence="7">
    <location>
        <begin position="231"/>
        <end position="257"/>
    </location>
</feature>
<dbReference type="InterPro" id="IPR051393">
    <property type="entry name" value="ABC_transporter_permease"/>
</dbReference>
<feature type="transmembrane region" description="Helical" evidence="7">
    <location>
        <begin position="277"/>
        <end position="304"/>
    </location>
</feature>
<organism evidence="10">
    <name type="scientific">Cellulosimicrobium sp. ES-005</name>
    <dbReference type="NCBI Taxonomy" id="3163031"/>
    <lineage>
        <taxon>Bacteria</taxon>
        <taxon>Bacillati</taxon>
        <taxon>Actinomycetota</taxon>
        <taxon>Actinomycetes</taxon>
        <taxon>Micrococcales</taxon>
        <taxon>Promicromonosporaceae</taxon>
        <taxon>Cellulosimicrobium</taxon>
    </lineage>
</organism>
<dbReference type="GO" id="GO:0055085">
    <property type="term" value="P:transmembrane transport"/>
    <property type="evidence" value="ECO:0007669"/>
    <property type="project" value="InterPro"/>
</dbReference>
<evidence type="ECO:0000256" key="4">
    <source>
        <dbReference type="ARBA" id="ARBA00022692"/>
    </source>
</evidence>